<dbReference type="RefSeq" id="WP_183167048.1">
    <property type="nucleotide sequence ID" value="NZ_JACHXI010000013.1"/>
</dbReference>
<feature type="compositionally biased region" description="Basic and acidic residues" evidence="1">
    <location>
        <begin position="130"/>
        <end position="141"/>
    </location>
</feature>
<sequence length="164" mass="18050">MNKAKRKSRTPAEIDNIEDRMGSVTPLNFDQETDERQENVGDVHSKNELDDDFPPERVQEAGRTSGEMPDGHTTMDDLTPETLIQEDGARSPTERGHGGPMDKDLSITSADRIGAGGGLDEAEQAQVDPLDGKPWHTKGEDPLSDEELEGDAPLDSGRYKKPRR</sequence>
<protein>
    <recommendedName>
        <fullName evidence="4">Phosphotransferase system, HPr-related protein</fullName>
    </recommendedName>
</protein>
<keyword evidence="3" id="KW-1185">Reference proteome</keyword>
<accession>A0A839T407</accession>
<dbReference type="AlphaFoldDB" id="A0A839T407"/>
<evidence type="ECO:0008006" key="4">
    <source>
        <dbReference type="Google" id="ProtNLM"/>
    </source>
</evidence>
<feature type="compositionally biased region" description="Basic and acidic residues" evidence="1">
    <location>
        <begin position="34"/>
        <end position="60"/>
    </location>
</feature>
<dbReference type="Proteomes" id="UP000549250">
    <property type="component" value="Unassembled WGS sequence"/>
</dbReference>
<organism evidence="2 3">
    <name type="scientific">Azomonas macrocytogenes</name>
    <name type="common">Azotobacter macrocytogenes</name>
    <dbReference type="NCBI Taxonomy" id="69962"/>
    <lineage>
        <taxon>Bacteria</taxon>
        <taxon>Pseudomonadati</taxon>
        <taxon>Pseudomonadota</taxon>
        <taxon>Gammaproteobacteria</taxon>
        <taxon>Pseudomonadales</taxon>
        <taxon>Pseudomonadaceae</taxon>
        <taxon>Azomonas</taxon>
    </lineage>
</organism>
<reference evidence="2 3" key="1">
    <citation type="submission" date="2020-08" db="EMBL/GenBank/DDBJ databases">
        <title>Genomic Encyclopedia of Type Strains, Phase III (KMG-III): the genomes of soil and plant-associated and newly described type strains.</title>
        <authorList>
            <person name="Whitman W."/>
        </authorList>
    </citation>
    <scope>NUCLEOTIDE SEQUENCE [LARGE SCALE GENOMIC DNA]</scope>
    <source>
        <strain evidence="2 3">CECT 4462</strain>
    </source>
</reference>
<feature type="region of interest" description="Disordered" evidence="1">
    <location>
        <begin position="1"/>
        <end position="164"/>
    </location>
</feature>
<evidence type="ECO:0000313" key="2">
    <source>
        <dbReference type="EMBL" id="MBB3104152.1"/>
    </source>
</evidence>
<evidence type="ECO:0000256" key="1">
    <source>
        <dbReference type="SAM" id="MobiDB-lite"/>
    </source>
</evidence>
<name>A0A839T407_AZOMA</name>
<comment type="caution">
    <text evidence="2">The sequence shown here is derived from an EMBL/GenBank/DDBJ whole genome shotgun (WGS) entry which is preliminary data.</text>
</comment>
<proteinExistence type="predicted"/>
<gene>
    <name evidence="2" type="ORF">FHR87_002567</name>
</gene>
<evidence type="ECO:0000313" key="3">
    <source>
        <dbReference type="Proteomes" id="UP000549250"/>
    </source>
</evidence>
<dbReference type="EMBL" id="JACHXI010000013">
    <property type="protein sequence ID" value="MBB3104152.1"/>
    <property type="molecule type" value="Genomic_DNA"/>
</dbReference>
<feature type="compositionally biased region" description="Acidic residues" evidence="1">
    <location>
        <begin position="142"/>
        <end position="152"/>
    </location>
</feature>
<feature type="compositionally biased region" description="Basic and acidic residues" evidence="1">
    <location>
        <begin position="87"/>
        <end position="105"/>
    </location>
</feature>